<dbReference type="RefSeq" id="WP_066591454.1">
    <property type="nucleotide sequence ID" value="NZ_CAJTBZ010000009.1"/>
</dbReference>
<accession>A0A227KRZ1</accession>
<proteinExistence type="predicted"/>
<reference evidence="4" key="1">
    <citation type="submission" date="2017-05" db="EMBL/GenBank/DDBJ databases">
        <title>Improved OligoMM genomes.</title>
        <authorList>
            <person name="Garzetti D."/>
        </authorList>
    </citation>
    <scope>NUCLEOTIDE SEQUENCE [LARGE SCALE GENOMIC DNA]</scope>
    <source>
        <strain evidence="4">YL45</strain>
    </source>
</reference>
<sequence length="179" mass="20266">MATRRSKKTTEFESLPIQVPLSIDTFAAIVDAGRVMEDSIKYIDDPLMRSETIFISHSILEQGQMGLKDIEIARDPKRQSEKSTSRALVPLPFFMAIAFGVRLFTNYLTTSLPKMPEEKKTASLKTLNDSLTEFEKAKLEGIKDQDKIARMMQQLIEQIGENPDDLSPLDIDEKKNSIN</sequence>
<feature type="transmembrane region" description="Helical" evidence="2">
    <location>
        <begin position="87"/>
        <end position="105"/>
    </location>
</feature>
<keyword evidence="2" id="KW-0472">Membrane</keyword>
<organism evidence="3 4">
    <name type="scientific">Turicimonas muris</name>
    <dbReference type="NCBI Taxonomy" id="1796652"/>
    <lineage>
        <taxon>Bacteria</taxon>
        <taxon>Pseudomonadati</taxon>
        <taxon>Pseudomonadota</taxon>
        <taxon>Betaproteobacteria</taxon>
        <taxon>Burkholderiales</taxon>
        <taxon>Sutterellaceae</taxon>
        <taxon>Turicimonas</taxon>
    </lineage>
</organism>
<feature type="region of interest" description="Disordered" evidence="1">
    <location>
        <begin position="159"/>
        <end position="179"/>
    </location>
</feature>
<evidence type="ECO:0000313" key="4">
    <source>
        <dbReference type="Proteomes" id="UP000214610"/>
    </source>
</evidence>
<dbReference type="AlphaFoldDB" id="A0A227KRZ1"/>
<comment type="caution">
    <text evidence="3">The sequence shown here is derived from an EMBL/GenBank/DDBJ whole genome shotgun (WGS) entry which is preliminary data.</text>
</comment>
<evidence type="ECO:0000256" key="2">
    <source>
        <dbReference type="SAM" id="Phobius"/>
    </source>
</evidence>
<evidence type="ECO:0000256" key="1">
    <source>
        <dbReference type="SAM" id="MobiDB-lite"/>
    </source>
</evidence>
<gene>
    <name evidence="3" type="ORF">ADH67_02900</name>
</gene>
<keyword evidence="4" id="KW-1185">Reference proteome</keyword>
<keyword evidence="2" id="KW-1133">Transmembrane helix</keyword>
<dbReference type="EMBL" id="NHMP01000001">
    <property type="protein sequence ID" value="OXE51259.1"/>
    <property type="molecule type" value="Genomic_DNA"/>
</dbReference>
<name>A0A227KRZ1_9BURK</name>
<keyword evidence="2" id="KW-0812">Transmembrane</keyword>
<dbReference type="Proteomes" id="UP000214610">
    <property type="component" value="Unassembled WGS sequence"/>
</dbReference>
<dbReference type="GeneID" id="78363464"/>
<protein>
    <submittedName>
        <fullName evidence="3">Uncharacterized protein</fullName>
    </submittedName>
</protein>
<evidence type="ECO:0000313" key="3">
    <source>
        <dbReference type="EMBL" id="OXE51259.1"/>
    </source>
</evidence>